<dbReference type="AlphaFoldDB" id="A0A3E0VJ54"/>
<dbReference type="PANTHER" id="PTHR43157:SF31">
    <property type="entry name" value="PHOSPHATIDYLINOSITOL-GLYCAN BIOSYNTHESIS CLASS F PROTEIN"/>
    <property type="match status" value="1"/>
</dbReference>
<dbReference type="NCBIfam" id="NF004846">
    <property type="entry name" value="PRK06197.1"/>
    <property type="match status" value="1"/>
</dbReference>
<protein>
    <recommendedName>
        <fullName evidence="4">Short-chain dehydrogenase</fullName>
    </recommendedName>
</protein>
<dbReference type="Proteomes" id="UP000256486">
    <property type="component" value="Unassembled WGS sequence"/>
</dbReference>
<sequence>MTTSHWTPALLPSLSGKTFVVTGGNAGLGYWASEFLARRGASVVIAARSEERAARAIASILTRAPLGSVRSIALDVANLASVEAAAAELSDGPIDGLILNAGLTESPKRAVTADGFEIMFGTNFLGHFALTARLAPTLLATSGSRVVSLGSISHEFFDLDLDDLQNESDYSSFRTYGRSKLAVMLFAFELDRRLRKAGHSTRSLSAHPGFALDGMSAARPGIGAKRSNPLVRTALGAFAQGKDAGALPVVRAVADPLAEGGDYWGPDGWRQLKGEPTVVTARTRARDIRTATALWASAENLTGISLTI</sequence>
<dbReference type="SUPFAM" id="SSF51735">
    <property type="entry name" value="NAD(P)-binding Rossmann-fold domains"/>
    <property type="match status" value="1"/>
</dbReference>
<keyword evidence="1" id="KW-0560">Oxidoreductase</keyword>
<dbReference type="PRINTS" id="PR00081">
    <property type="entry name" value="GDHRDH"/>
</dbReference>
<dbReference type="InterPro" id="IPR002347">
    <property type="entry name" value="SDR_fam"/>
</dbReference>
<gene>
    <name evidence="2" type="ORF">B7R54_10875</name>
</gene>
<dbReference type="OrthoDB" id="4577644at2"/>
<reference evidence="2 3" key="1">
    <citation type="submission" date="2017-04" db="EMBL/GenBank/DDBJ databases">
        <title>Comparative genome analysis of Subtercola boreus.</title>
        <authorList>
            <person name="Cho Y.-J."/>
            <person name="Cho A."/>
            <person name="Kim O.-S."/>
            <person name="Lee J.-I."/>
        </authorList>
    </citation>
    <scope>NUCLEOTIDE SEQUENCE [LARGE SCALE GENOMIC DNA]</scope>
    <source>
        <strain evidence="2 3">K300</strain>
    </source>
</reference>
<evidence type="ECO:0008006" key="4">
    <source>
        <dbReference type="Google" id="ProtNLM"/>
    </source>
</evidence>
<comment type="caution">
    <text evidence="2">The sequence shown here is derived from an EMBL/GenBank/DDBJ whole genome shotgun (WGS) entry which is preliminary data.</text>
</comment>
<evidence type="ECO:0000313" key="2">
    <source>
        <dbReference type="EMBL" id="RFA09665.1"/>
    </source>
</evidence>
<evidence type="ECO:0000313" key="3">
    <source>
        <dbReference type="Proteomes" id="UP000256486"/>
    </source>
</evidence>
<name>A0A3E0VJ54_9MICO</name>
<dbReference type="PANTHER" id="PTHR43157">
    <property type="entry name" value="PHOSPHATIDYLINOSITOL-GLYCAN BIOSYNTHESIS CLASS F PROTEIN-RELATED"/>
    <property type="match status" value="1"/>
</dbReference>
<dbReference type="InterPro" id="IPR036291">
    <property type="entry name" value="NAD(P)-bd_dom_sf"/>
</dbReference>
<organism evidence="2 3">
    <name type="scientific">Subtercola boreus</name>
    <dbReference type="NCBI Taxonomy" id="120213"/>
    <lineage>
        <taxon>Bacteria</taxon>
        <taxon>Bacillati</taxon>
        <taxon>Actinomycetota</taxon>
        <taxon>Actinomycetes</taxon>
        <taxon>Micrococcales</taxon>
        <taxon>Microbacteriaceae</taxon>
        <taxon>Subtercola</taxon>
    </lineage>
</organism>
<dbReference type="RefSeq" id="WP_116415049.1">
    <property type="nucleotide sequence ID" value="NZ_NBWZ01000001.1"/>
</dbReference>
<evidence type="ECO:0000256" key="1">
    <source>
        <dbReference type="ARBA" id="ARBA00023002"/>
    </source>
</evidence>
<accession>A0A3E0VJ54</accession>
<proteinExistence type="predicted"/>
<keyword evidence="3" id="KW-1185">Reference proteome</keyword>
<dbReference type="Gene3D" id="3.40.50.720">
    <property type="entry name" value="NAD(P)-binding Rossmann-like Domain"/>
    <property type="match status" value="1"/>
</dbReference>
<dbReference type="EMBL" id="NBWZ01000001">
    <property type="protein sequence ID" value="RFA09665.1"/>
    <property type="molecule type" value="Genomic_DNA"/>
</dbReference>
<dbReference type="GO" id="GO:0016491">
    <property type="term" value="F:oxidoreductase activity"/>
    <property type="evidence" value="ECO:0007669"/>
    <property type="project" value="UniProtKB-KW"/>
</dbReference>
<dbReference type="Pfam" id="PF00106">
    <property type="entry name" value="adh_short"/>
    <property type="match status" value="1"/>
</dbReference>